<feature type="transmembrane region" description="Helical" evidence="1">
    <location>
        <begin position="31"/>
        <end position="49"/>
    </location>
</feature>
<sequence length="227" mass="25734">MENTNTLIYLLRDRFSFIDEIHNSEKLNSKIVSLLFTSFSCFAIYGAIIGATNSNTPIQILSSAIKLPALYLITLIVCFPTLYIFNAFFGSRSTVRQHWAYLLATITVIAVLLCGFAPITLFFLLTVNDRFFFLLLNVAIFTLTGTLGVSFLYRTMKPSDAEEHSGNIQIRKNILKFWLGLYGFVGTQLGWTLRPFFGTGVGDFQLFRPREGSFFTAVWESIHRLGF</sequence>
<evidence type="ECO:0008006" key="4">
    <source>
        <dbReference type="Google" id="ProtNLM"/>
    </source>
</evidence>
<keyword evidence="1" id="KW-0812">Transmembrane</keyword>
<reference evidence="2 3" key="1">
    <citation type="submission" date="2018-03" db="EMBL/GenBank/DDBJ databases">
        <title>The ancient ancestry and fast evolution of plastids.</title>
        <authorList>
            <person name="Moore K.R."/>
            <person name="Magnabosco C."/>
            <person name="Momper L."/>
            <person name="Gold D.A."/>
            <person name="Bosak T."/>
            <person name="Fournier G.P."/>
        </authorList>
    </citation>
    <scope>NUCLEOTIDE SEQUENCE [LARGE SCALE GENOMIC DNA]</scope>
    <source>
        <strain evidence="2 3">CCALA 037</strain>
    </source>
</reference>
<feature type="transmembrane region" description="Helical" evidence="1">
    <location>
        <begin position="174"/>
        <end position="193"/>
    </location>
</feature>
<comment type="caution">
    <text evidence="2">The sequence shown here is derived from an EMBL/GenBank/DDBJ whole genome shotgun (WGS) entry which is preliminary data.</text>
</comment>
<dbReference type="AlphaFoldDB" id="A0A2T1G052"/>
<dbReference type="RefSeq" id="WP_106310184.1">
    <property type="nucleotide sequence ID" value="NZ_PVWO01000390.1"/>
</dbReference>
<feature type="transmembrane region" description="Helical" evidence="1">
    <location>
        <begin position="131"/>
        <end position="153"/>
    </location>
</feature>
<evidence type="ECO:0000313" key="3">
    <source>
        <dbReference type="Proteomes" id="UP000238937"/>
    </source>
</evidence>
<organism evidence="2 3">
    <name type="scientific">Chamaesiphon polymorphus CCALA 037</name>
    <dbReference type="NCBI Taxonomy" id="2107692"/>
    <lineage>
        <taxon>Bacteria</taxon>
        <taxon>Bacillati</taxon>
        <taxon>Cyanobacteriota</taxon>
        <taxon>Cyanophyceae</taxon>
        <taxon>Gomontiellales</taxon>
        <taxon>Chamaesiphonaceae</taxon>
        <taxon>Chamaesiphon</taxon>
    </lineage>
</organism>
<keyword evidence="1" id="KW-1133">Transmembrane helix</keyword>
<feature type="transmembrane region" description="Helical" evidence="1">
    <location>
        <begin position="69"/>
        <end position="89"/>
    </location>
</feature>
<name>A0A2T1G052_9CYAN</name>
<evidence type="ECO:0000313" key="2">
    <source>
        <dbReference type="EMBL" id="PSB50628.1"/>
    </source>
</evidence>
<protein>
    <recommendedName>
        <fullName evidence="4">Actin-binding WH2 domain-containing protein</fullName>
    </recommendedName>
</protein>
<keyword evidence="1" id="KW-0472">Membrane</keyword>
<gene>
    <name evidence="2" type="ORF">C7B77_22545</name>
</gene>
<evidence type="ECO:0000256" key="1">
    <source>
        <dbReference type="SAM" id="Phobius"/>
    </source>
</evidence>
<dbReference type="EMBL" id="PVWO01000390">
    <property type="protein sequence ID" value="PSB50628.1"/>
    <property type="molecule type" value="Genomic_DNA"/>
</dbReference>
<dbReference type="Proteomes" id="UP000238937">
    <property type="component" value="Unassembled WGS sequence"/>
</dbReference>
<feature type="transmembrane region" description="Helical" evidence="1">
    <location>
        <begin position="101"/>
        <end position="125"/>
    </location>
</feature>
<keyword evidence="3" id="KW-1185">Reference proteome</keyword>
<accession>A0A2T1G052</accession>
<dbReference type="OrthoDB" id="257692at2"/>
<proteinExistence type="predicted"/>